<name>A0ABD1FVW0_SALDI</name>
<evidence type="ECO:0000256" key="8">
    <source>
        <dbReference type="ARBA" id="ARBA00023136"/>
    </source>
</evidence>
<dbReference type="GO" id="GO:0009535">
    <property type="term" value="C:chloroplast thylakoid membrane"/>
    <property type="evidence" value="ECO:0007669"/>
    <property type="project" value="UniProtKB-ARBA"/>
</dbReference>
<keyword evidence="6" id="KW-0809">Transit peptide</keyword>
<evidence type="ECO:0000256" key="3">
    <source>
        <dbReference type="ARBA" id="ARBA00022528"/>
    </source>
</evidence>
<evidence type="ECO:0000256" key="5">
    <source>
        <dbReference type="ARBA" id="ARBA00022692"/>
    </source>
</evidence>
<dbReference type="SUPFAM" id="SSF52821">
    <property type="entry name" value="Rhodanese/Cell cycle control phosphatase"/>
    <property type="match status" value="1"/>
</dbReference>
<keyword evidence="5" id="KW-0812">Transmembrane</keyword>
<evidence type="ECO:0000313" key="11">
    <source>
        <dbReference type="Proteomes" id="UP001567538"/>
    </source>
</evidence>
<protein>
    <submittedName>
        <fullName evidence="10">Rhodanese-like domain-containing protein 4, chloroplastic</fullName>
    </submittedName>
</protein>
<dbReference type="PANTHER" id="PTHR47377">
    <property type="entry name" value="RHODANESE-LIKE DOMAIN-CONTAINING PROTEIN 4, CHLOROPLASTIC"/>
    <property type="match status" value="1"/>
</dbReference>
<sequence>MEALNAVGVKLIPILANQTDPNKNPTSLTVSPSKNRSFPRCATSNCAISASRALGCGLALLPSFLSSGLAEALTFDEALQQSNFDLDGVIRFAAENPIIAGGGVAVVAVPVVVAQILSKTKRWGVESAKAAYAKLGDDANAQLLDIRSTAEIKQTGSPNIRGLKKKAVAVAYNGDDKPGFLNKLNLKFKEPQNTTLFILDKFYGNSEIVAELVTSNGFKAAYAIKDGAEGSRGWVNSGLPWILPTTTFDVTSVIDTFGEGVPVALGIAAAAAGLGLFAFAEAETILQVLGSAALVQFVSKKLLFAEDRKVTIKQFEELLNTKVAPKELVDDIQQIGKAILPALPTNNKGLPDPALGGRDVLKSEPVVEATDVPPETEPNPIATAEVIDSVPQEESLPTQPRPLSPYPNYPDYRPPSSPSPPQP</sequence>
<gene>
    <name evidence="10" type="primary">STR4</name>
    <name evidence="10" type="ORF">AAHA92_28690</name>
</gene>
<dbReference type="FunFam" id="3.40.250.10:FF:000044">
    <property type="entry name" value="Rhodanese-like domain-containing protein 4, chloroplastic"/>
    <property type="match status" value="1"/>
</dbReference>
<evidence type="ECO:0000256" key="2">
    <source>
        <dbReference type="ARBA" id="ARBA00004370"/>
    </source>
</evidence>
<dbReference type="Proteomes" id="UP001567538">
    <property type="component" value="Unassembled WGS sequence"/>
</dbReference>
<dbReference type="EMBL" id="JBEAFC010000011">
    <property type="protein sequence ID" value="KAL1535975.1"/>
    <property type="molecule type" value="Genomic_DNA"/>
</dbReference>
<evidence type="ECO:0000256" key="9">
    <source>
        <dbReference type="SAM" id="MobiDB-lite"/>
    </source>
</evidence>
<evidence type="ECO:0000256" key="6">
    <source>
        <dbReference type="ARBA" id="ARBA00022946"/>
    </source>
</evidence>
<keyword evidence="8" id="KW-0472">Membrane</keyword>
<comment type="subcellular location">
    <subcellularLocation>
        <location evidence="2">Membrane</location>
    </subcellularLocation>
    <subcellularLocation>
        <location evidence="1">Plastid</location>
        <location evidence="1">Chloroplast</location>
    </subcellularLocation>
</comment>
<evidence type="ECO:0000256" key="1">
    <source>
        <dbReference type="ARBA" id="ARBA00004229"/>
    </source>
</evidence>
<proteinExistence type="predicted"/>
<keyword evidence="3" id="KW-0150">Chloroplast</keyword>
<organism evidence="10 11">
    <name type="scientific">Salvia divinorum</name>
    <name type="common">Maria pastora</name>
    <name type="synonym">Diviner's sage</name>
    <dbReference type="NCBI Taxonomy" id="28513"/>
    <lineage>
        <taxon>Eukaryota</taxon>
        <taxon>Viridiplantae</taxon>
        <taxon>Streptophyta</taxon>
        <taxon>Embryophyta</taxon>
        <taxon>Tracheophyta</taxon>
        <taxon>Spermatophyta</taxon>
        <taxon>Magnoliopsida</taxon>
        <taxon>eudicotyledons</taxon>
        <taxon>Gunneridae</taxon>
        <taxon>Pentapetalae</taxon>
        <taxon>asterids</taxon>
        <taxon>lamiids</taxon>
        <taxon>Lamiales</taxon>
        <taxon>Lamiaceae</taxon>
        <taxon>Nepetoideae</taxon>
        <taxon>Mentheae</taxon>
        <taxon>Salviinae</taxon>
        <taxon>Salvia</taxon>
        <taxon>Salvia subgen. Calosphace</taxon>
    </lineage>
</organism>
<comment type="caution">
    <text evidence="10">The sequence shown here is derived from an EMBL/GenBank/DDBJ whole genome shotgun (WGS) entry which is preliminary data.</text>
</comment>
<dbReference type="PANTHER" id="PTHR47377:SF1">
    <property type="entry name" value="RHODANESE-LIKE DOMAIN-CONTAINING PROTEIN 4, CHLOROPLASTIC"/>
    <property type="match status" value="1"/>
</dbReference>
<feature type="compositionally biased region" description="Pro residues" evidence="9">
    <location>
        <begin position="399"/>
        <end position="423"/>
    </location>
</feature>
<keyword evidence="11" id="KW-1185">Reference proteome</keyword>
<dbReference type="InterPro" id="IPR036873">
    <property type="entry name" value="Rhodanese-like_dom_sf"/>
</dbReference>
<accession>A0ABD1FVW0</accession>
<keyword evidence="4" id="KW-0934">Plastid</keyword>
<dbReference type="AlphaFoldDB" id="A0ABD1FVW0"/>
<evidence type="ECO:0000256" key="4">
    <source>
        <dbReference type="ARBA" id="ARBA00022640"/>
    </source>
</evidence>
<dbReference type="Gene3D" id="3.40.250.10">
    <property type="entry name" value="Rhodanese-like domain"/>
    <property type="match status" value="1"/>
</dbReference>
<keyword evidence="7" id="KW-1133">Transmembrane helix</keyword>
<dbReference type="InterPro" id="IPR044240">
    <property type="entry name" value="STR4-like"/>
</dbReference>
<evidence type="ECO:0000256" key="7">
    <source>
        <dbReference type="ARBA" id="ARBA00022989"/>
    </source>
</evidence>
<evidence type="ECO:0000313" key="10">
    <source>
        <dbReference type="EMBL" id="KAL1535975.1"/>
    </source>
</evidence>
<feature type="region of interest" description="Disordered" evidence="9">
    <location>
        <begin position="369"/>
        <end position="423"/>
    </location>
</feature>
<reference evidence="10 11" key="1">
    <citation type="submission" date="2024-06" db="EMBL/GenBank/DDBJ databases">
        <title>A chromosome level genome sequence of Diviner's sage (Salvia divinorum).</title>
        <authorList>
            <person name="Ford S.A."/>
            <person name="Ro D.-K."/>
            <person name="Ness R.W."/>
            <person name="Phillips M.A."/>
        </authorList>
    </citation>
    <scope>NUCLEOTIDE SEQUENCE [LARGE SCALE GENOMIC DNA]</scope>
    <source>
        <strain evidence="10">SAF-2024a</strain>
        <tissue evidence="10">Leaf</tissue>
    </source>
</reference>